<reference evidence="1 2" key="1">
    <citation type="submission" date="2019-12" db="EMBL/GenBank/DDBJ databases">
        <authorList>
            <person name="Li M."/>
        </authorList>
    </citation>
    <scope>NUCLEOTIDE SEQUENCE [LARGE SCALE GENOMIC DNA]</scope>
    <source>
        <strain evidence="1 2">GBMRC 2024</strain>
    </source>
</reference>
<dbReference type="Proteomes" id="UP000477911">
    <property type="component" value="Unassembled WGS sequence"/>
</dbReference>
<organism evidence="1 2">
    <name type="scientific">Pseudooceanicola albus</name>
    <dbReference type="NCBI Taxonomy" id="2692189"/>
    <lineage>
        <taxon>Bacteria</taxon>
        <taxon>Pseudomonadati</taxon>
        <taxon>Pseudomonadota</taxon>
        <taxon>Alphaproteobacteria</taxon>
        <taxon>Rhodobacterales</taxon>
        <taxon>Paracoccaceae</taxon>
        <taxon>Pseudooceanicola</taxon>
    </lineage>
</organism>
<dbReference type="AlphaFoldDB" id="A0A6L7G8H4"/>
<comment type="caution">
    <text evidence="1">The sequence shown here is derived from an EMBL/GenBank/DDBJ whole genome shotgun (WGS) entry which is preliminary data.</text>
</comment>
<dbReference type="EMBL" id="WUMU01000027">
    <property type="protein sequence ID" value="MXN20381.1"/>
    <property type="molecule type" value="Genomic_DNA"/>
</dbReference>
<accession>A0A6L7G8H4</accession>
<gene>
    <name evidence="1" type="ORF">GR170_21300</name>
</gene>
<proteinExistence type="predicted"/>
<protein>
    <submittedName>
        <fullName evidence="1">Uncharacterized protein</fullName>
    </submittedName>
</protein>
<name>A0A6L7G8H4_9RHOB</name>
<evidence type="ECO:0000313" key="2">
    <source>
        <dbReference type="Proteomes" id="UP000477911"/>
    </source>
</evidence>
<keyword evidence="2" id="KW-1185">Reference proteome</keyword>
<evidence type="ECO:0000313" key="1">
    <source>
        <dbReference type="EMBL" id="MXN20381.1"/>
    </source>
</evidence>
<sequence length="55" mass="5696">MSSSCPWRRAVVVGMIRVTRPGRLILVHGDTPAQIAHGTGGPKAVGQLHARGAPA</sequence>